<keyword evidence="3" id="KW-0804">Transcription</keyword>
<dbReference type="InterPro" id="IPR018062">
    <property type="entry name" value="HTH_AraC-typ_CS"/>
</dbReference>
<dbReference type="SMART" id="SM00342">
    <property type="entry name" value="HTH_ARAC"/>
    <property type="match status" value="1"/>
</dbReference>
<protein>
    <submittedName>
        <fullName evidence="5">GlxA family transcriptional regulator</fullName>
    </submittedName>
</protein>
<dbReference type="InterPro" id="IPR052158">
    <property type="entry name" value="INH-QAR"/>
</dbReference>
<evidence type="ECO:0000256" key="1">
    <source>
        <dbReference type="ARBA" id="ARBA00023015"/>
    </source>
</evidence>
<name>A0ABR9MVE7_9MICO</name>
<dbReference type="Gene3D" id="1.10.10.60">
    <property type="entry name" value="Homeodomain-like"/>
    <property type="match status" value="1"/>
</dbReference>
<dbReference type="InterPro" id="IPR009057">
    <property type="entry name" value="Homeodomain-like_sf"/>
</dbReference>
<keyword evidence="2" id="KW-0238">DNA-binding</keyword>
<dbReference type="SUPFAM" id="SSF46689">
    <property type="entry name" value="Homeodomain-like"/>
    <property type="match status" value="2"/>
</dbReference>
<proteinExistence type="predicted"/>
<dbReference type="Pfam" id="PF01965">
    <property type="entry name" value="DJ-1_PfpI"/>
    <property type="match status" value="1"/>
</dbReference>
<keyword evidence="6" id="KW-1185">Reference proteome</keyword>
<dbReference type="CDD" id="cd03137">
    <property type="entry name" value="GATase1_AraC_1"/>
    <property type="match status" value="1"/>
</dbReference>
<feature type="domain" description="HTH araC/xylS-type" evidence="4">
    <location>
        <begin position="219"/>
        <end position="316"/>
    </location>
</feature>
<dbReference type="Proteomes" id="UP000625527">
    <property type="component" value="Unassembled WGS sequence"/>
</dbReference>
<sequence length="336" mass="35975">MPASPVSHEVVFLVFDGVKLLDVSGPAEVLAEANRAGADYRLRFVSPGGEAVTTSIGTRLDVAGAATTVDRVDTLIVAGGDRLVDRPIEAQLLDAARQLAFLARRVASVCTGAFVLARTGLLDGRRATTHWRHATLLGRAFPAVEVLPDAIYVADGDVLTSAGVSAGMDLTLALVETDHGPRLARTIARELVLYLQRPGGQSQYSAPLRAPIPQQPVLKAAVDAIVNDPAADHTVDSLAARAGVTARHLRRQFAAELGTSPSRFVEQMRLERARTLLDEGRNVSETARLSGFGSAETFRRVFTREYGLPPSRHQRQFRTAWSGEFPSTGVPAPSAE</sequence>
<dbReference type="InterPro" id="IPR002818">
    <property type="entry name" value="DJ-1/PfpI"/>
</dbReference>
<dbReference type="PANTHER" id="PTHR43130">
    <property type="entry name" value="ARAC-FAMILY TRANSCRIPTIONAL REGULATOR"/>
    <property type="match status" value="1"/>
</dbReference>
<dbReference type="Gene3D" id="3.40.50.880">
    <property type="match status" value="1"/>
</dbReference>
<dbReference type="Pfam" id="PF12833">
    <property type="entry name" value="HTH_18"/>
    <property type="match status" value="1"/>
</dbReference>
<dbReference type="SUPFAM" id="SSF52317">
    <property type="entry name" value="Class I glutamine amidotransferase-like"/>
    <property type="match status" value="1"/>
</dbReference>
<evidence type="ECO:0000256" key="3">
    <source>
        <dbReference type="ARBA" id="ARBA00023163"/>
    </source>
</evidence>
<organism evidence="5 6">
    <name type="scientific">Myceligenerans pegani</name>
    <dbReference type="NCBI Taxonomy" id="2776917"/>
    <lineage>
        <taxon>Bacteria</taxon>
        <taxon>Bacillati</taxon>
        <taxon>Actinomycetota</taxon>
        <taxon>Actinomycetes</taxon>
        <taxon>Micrococcales</taxon>
        <taxon>Promicromonosporaceae</taxon>
        <taxon>Myceligenerans</taxon>
    </lineage>
</organism>
<evidence type="ECO:0000313" key="6">
    <source>
        <dbReference type="Proteomes" id="UP000625527"/>
    </source>
</evidence>
<keyword evidence="1" id="KW-0805">Transcription regulation</keyword>
<dbReference type="InterPro" id="IPR018060">
    <property type="entry name" value="HTH_AraC"/>
</dbReference>
<dbReference type="EMBL" id="JADAQT010000062">
    <property type="protein sequence ID" value="MBE1875355.1"/>
    <property type="molecule type" value="Genomic_DNA"/>
</dbReference>
<evidence type="ECO:0000259" key="4">
    <source>
        <dbReference type="PROSITE" id="PS01124"/>
    </source>
</evidence>
<dbReference type="PROSITE" id="PS00041">
    <property type="entry name" value="HTH_ARAC_FAMILY_1"/>
    <property type="match status" value="1"/>
</dbReference>
<dbReference type="PROSITE" id="PS01124">
    <property type="entry name" value="HTH_ARAC_FAMILY_2"/>
    <property type="match status" value="1"/>
</dbReference>
<comment type="caution">
    <text evidence="5">The sequence shown here is derived from an EMBL/GenBank/DDBJ whole genome shotgun (WGS) entry which is preliminary data.</text>
</comment>
<dbReference type="RefSeq" id="WP_192861932.1">
    <property type="nucleotide sequence ID" value="NZ_JADAQT010000062.1"/>
</dbReference>
<accession>A0ABR9MVE7</accession>
<evidence type="ECO:0000313" key="5">
    <source>
        <dbReference type="EMBL" id="MBE1875355.1"/>
    </source>
</evidence>
<evidence type="ECO:0000256" key="2">
    <source>
        <dbReference type="ARBA" id="ARBA00023125"/>
    </source>
</evidence>
<dbReference type="InterPro" id="IPR029062">
    <property type="entry name" value="Class_I_gatase-like"/>
</dbReference>
<reference evidence="5 6" key="1">
    <citation type="submission" date="2020-10" db="EMBL/GenBank/DDBJ databases">
        <title>Myceligenerans pegani sp. nov., an endophytic actinomycete isolated from Peganum harmala L. in Xinjiang, China.</title>
        <authorList>
            <person name="Xin L."/>
        </authorList>
    </citation>
    <scope>NUCLEOTIDE SEQUENCE [LARGE SCALE GENOMIC DNA]</scope>
    <source>
        <strain evidence="5 6">TRM65318</strain>
    </source>
</reference>
<gene>
    <name evidence="5" type="ORF">IHE71_06485</name>
</gene>
<dbReference type="PANTHER" id="PTHR43130:SF3">
    <property type="entry name" value="HTH-TYPE TRANSCRIPTIONAL REGULATOR RV1931C"/>
    <property type="match status" value="1"/>
</dbReference>